<dbReference type="InterPro" id="IPR037119">
    <property type="entry name" value="Haem_oxidase_HugZ-like_sf"/>
</dbReference>
<name>A0A2V0NXN9_9CHLO</name>
<evidence type="ECO:0000313" key="4">
    <source>
        <dbReference type="Proteomes" id="UP000247498"/>
    </source>
</evidence>
<dbReference type="OrthoDB" id="2138282at2759"/>
<dbReference type="InterPro" id="IPR055343">
    <property type="entry name" value="CREG_beta-barrel"/>
</dbReference>
<keyword evidence="4" id="KW-1185">Reference proteome</keyword>
<dbReference type="Gene3D" id="2.30.110.10">
    <property type="entry name" value="Electron Transport, Fmn-binding Protein, Chain A"/>
    <property type="match status" value="1"/>
</dbReference>
<feature type="domain" description="CREG-like beta-barrel" evidence="2">
    <location>
        <begin position="78"/>
        <end position="225"/>
    </location>
</feature>
<evidence type="ECO:0000259" key="2">
    <source>
        <dbReference type="Pfam" id="PF13883"/>
    </source>
</evidence>
<organism evidence="3 4">
    <name type="scientific">Raphidocelis subcapitata</name>
    <dbReference type="NCBI Taxonomy" id="307507"/>
    <lineage>
        <taxon>Eukaryota</taxon>
        <taxon>Viridiplantae</taxon>
        <taxon>Chlorophyta</taxon>
        <taxon>core chlorophytes</taxon>
        <taxon>Chlorophyceae</taxon>
        <taxon>CS clade</taxon>
        <taxon>Sphaeropleales</taxon>
        <taxon>Selenastraceae</taxon>
        <taxon>Raphidocelis</taxon>
    </lineage>
</organism>
<dbReference type="AlphaFoldDB" id="A0A2V0NXN9"/>
<dbReference type="EMBL" id="BDRX01000016">
    <property type="protein sequence ID" value="GBF90333.1"/>
    <property type="molecule type" value="Genomic_DNA"/>
</dbReference>
<dbReference type="STRING" id="307507.A0A2V0NXN9"/>
<accession>A0A2V0NXN9</accession>
<dbReference type="Proteomes" id="UP000247498">
    <property type="component" value="Unassembled WGS sequence"/>
</dbReference>
<dbReference type="PANTHER" id="PTHR13343:SF24">
    <property type="entry name" value="OS07G0573800 PROTEIN"/>
    <property type="match status" value="1"/>
</dbReference>
<evidence type="ECO:0000259" key="1">
    <source>
        <dbReference type="Pfam" id="PF10615"/>
    </source>
</evidence>
<reference evidence="3 4" key="1">
    <citation type="journal article" date="2018" name="Sci. Rep.">
        <title>Raphidocelis subcapitata (=Pseudokirchneriella subcapitata) provides an insight into genome evolution and environmental adaptations in the Sphaeropleales.</title>
        <authorList>
            <person name="Suzuki S."/>
            <person name="Yamaguchi H."/>
            <person name="Nakajima N."/>
            <person name="Kawachi M."/>
        </authorList>
    </citation>
    <scope>NUCLEOTIDE SEQUENCE [LARGE SCALE GENOMIC DNA]</scope>
    <source>
        <strain evidence="3 4">NIES-35</strain>
    </source>
</reference>
<feature type="domain" description="DUF2470" evidence="1">
    <location>
        <begin position="237"/>
        <end position="312"/>
    </location>
</feature>
<comment type="caution">
    <text evidence="3">The sequence shown here is derived from an EMBL/GenBank/DDBJ whole genome shotgun (WGS) entry which is preliminary data.</text>
</comment>
<dbReference type="FunCoup" id="A0A2V0NXN9">
    <property type="interactions" value="294"/>
</dbReference>
<protein>
    <submittedName>
        <fullName evidence="3">Uncharacterized protein</fullName>
    </submittedName>
</protein>
<gene>
    <name evidence="3" type="ORF">Rsub_02439</name>
</gene>
<dbReference type="InterPro" id="IPR019595">
    <property type="entry name" value="DUF2470"/>
</dbReference>
<dbReference type="InterPro" id="IPR012349">
    <property type="entry name" value="Split_barrel_FMN-bd"/>
</dbReference>
<dbReference type="PANTHER" id="PTHR13343">
    <property type="entry name" value="CREG1 PROTEIN"/>
    <property type="match status" value="1"/>
</dbReference>
<evidence type="ECO:0000313" key="3">
    <source>
        <dbReference type="EMBL" id="GBF90333.1"/>
    </source>
</evidence>
<dbReference type="Pfam" id="PF10615">
    <property type="entry name" value="DUF2470"/>
    <property type="match status" value="1"/>
</dbReference>
<dbReference type="SUPFAM" id="SSF50475">
    <property type="entry name" value="FMN-binding split barrel"/>
    <property type="match status" value="1"/>
</dbReference>
<dbReference type="Pfam" id="PF13883">
    <property type="entry name" value="CREG_beta-barrel"/>
    <property type="match status" value="1"/>
</dbReference>
<dbReference type="Gene3D" id="3.20.180.10">
    <property type="entry name" value="PNP-oxidase-like"/>
    <property type="match status" value="1"/>
</dbReference>
<dbReference type="InParanoid" id="A0A2V0NXN9"/>
<proteinExistence type="predicted"/>
<dbReference type="GO" id="GO:0005737">
    <property type="term" value="C:cytoplasm"/>
    <property type="evidence" value="ECO:0007669"/>
    <property type="project" value="UniProtKB-ARBA"/>
</dbReference>
<sequence length="323" mass="34278">MAAQVLQRNARAFARPGGRILFAGRPALSVRAAAAAARRRLSVSMAAAAPKVPEAYSSDPDPEIARFQEHQRTAARPSNAEEARTLMALARSATLSTASASPGFEGFPFGSVVEFAVDAEGRPILATSTLSPHTGDLAADGRCSLTVTAPGFQSLQDARFTLAGRAVQLPDAERAAAREAYLAKYPNAFYVDFGDFKWFRLDEIKGGRFVGGFGRVGTIKAEDYAAAKPDPVAAFAAPVCGHMNADHEGDVLAMLKHYVGLTAVKARMLDLDRLGTNLQVTQEEGGASFKVRLPFVRPAEDRKGIKEVIVEMTRAARGAGGSA</sequence>